<reference evidence="3" key="1">
    <citation type="submission" date="2022-12" db="EMBL/GenBank/DDBJ databases">
        <authorList>
            <person name="Alioto T."/>
            <person name="Alioto T."/>
            <person name="Gomez Garrido J."/>
        </authorList>
    </citation>
    <scope>NUCLEOTIDE SEQUENCE</scope>
</reference>
<keyword evidence="2" id="KW-1133">Transmembrane helix</keyword>
<feature type="region of interest" description="Disordered" evidence="1">
    <location>
        <begin position="28"/>
        <end position="75"/>
    </location>
</feature>
<accession>A0AA35LAC4</accession>
<dbReference type="EMBL" id="OX395139">
    <property type="protein sequence ID" value="CAI5792226.1"/>
    <property type="molecule type" value="Genomic_DNA"/>
</dbReference>
<name>A0AA35LAC4_9SAUR</name>
<proteinExistence type="predicted"/>
<evidence type="ECO:0000256" key="1">
    <source>
        <dbReference type="SAM" id="MobiDB-lite"/>
    </source>
</evidence>
<feature type="compositionally biased region" description="Basic residues" evidence="1">
    <location>
        <begin position="55"/>
        <end position="64"/>
    </location>
</feature>
<organism evidence="3 4">
    <name type="scientific">Podarcis lilfordi</name>
    <name type="common">Lilford's wall lizard</name>
    <dbReference type="NCBI Taxonomy" id="74358"/>
    <lineage>
        <taxon>Eukaryota</taxon>
        <taxon>Metazoa</taxon>
        <taxon>Chordata</taxon>
        <taxon>Craniata</taxon>
        <taxon>Vertebrata</taxon>
        <taxon>Euteleostomi</taxon>
        <taxon>Lepidosauria</taxon>
        <taxon>Squamata</taxon>
        <taxon>Bifurcata</taxon>
        <taxon>Unidentata</taxon>
        <taxon>Episquamata</taxon>
        <taxon>Laterata</taxon>
        <taxon>Lacertibaenia</taxon>
        <taxon>Lacertidae</taxon>
        <taxon>Podarcis</taxon>
    </lineage>
</organism>
<feature type="compositionally biased region" description="Low complexity" evidence="1">
    <location>
        <begin position="37"/>
        <end position="51"/>
    </location>
</feature>
<keyword evidence="4" id="KW-1185">Reference proteome</keyword>
<sequence length="112" mass="12645">MDEVWVVYLCMVLFAIIVILMRQKPDDEIRKETETPSASASTSSYSSSSGSRMECKRHSRKGARRIPASAKSEENSGLKSLMNFRQQHMVQFPLCAGSCVSEYQIQDDDIFS</sequence>
<dbReference type="Proteomes" id="UP001178461">
    <property type="component" value="Chromosome 14"/>
</dbReference>
<protein>
    <submittedName>
        <fullName evidence="3">Uncharacterized protein</fullName>
    </submittedName>
</protein>
<keyword evidence="2" id="KW-0812">Transmembrane</keyword>
<gene>
    <name evidence="3" type="ORF">PODLI_1B000443</name>
</gene>
<evidence type="ECO:0000313" key="4">
    <source>
        <dbReference type="Proteomes" id="UP001178461"/>
    </source>
</evidence>
<evidence type="ECO:0000313" key="3">
    <source>
        <dbReference type="EMBL" id="CAI5792226.1"/>
    </source>
</evidence>
<keyword evidence="2" id="KW-0472">Membrane</keyword>
<feature type="transmembrane region" description="Helical" evidence="2">
    <location>
        <begin position="6"/>
        <end position="22"/>
    </location>
</feature>
<evidence type="ECO:0000256" key="2">
    <source>
        <dbReference type="SAM" id="Phobius"/>
    </source>
</evidence>
<dbReference type="AlphaFoldDB" id="A0AA35LAC4"/>